<keyword evidence="5" id="KW-0548">Nucleotidyltransferase</keyword>
<name>A0A1Y2G195_9FUNG</name>
<keyword evidence="3" id="KW-0240">DNA-directed RNA polymerase</keyword>
<dbReference type="PANTHER" id="PTHR10102:SF0">
    <property type="entry name" value="DNA-DIRECTED RNA POLYMERASE, MITOCHONDRIAL"/>
    <property type="match status" value="1"/>
</dbReference>
<dbReference type="PANTHER" id="PTHR10102">
    <property type="entry name" value="DNA-DIRECTED RNA POLYMERASE, MITOCHONDRIAL"/>
    <property type="match status" value="1"/>
</dbReference>
<feature type="domain" description="DNA-directed RNA polymerase C-terminal" evidence="8">
    <location>
        <begin position="442"/>
        <end position="492"/>
    </location>
</feature>
<comment type="catalytic activity">
    <reaction evidence="7">
        <text>RNA(n) + a ribonucleoside 5'-triphosphate = RNA(n+1) + diphosphate</text>
        <dbReference type="Rhea" id="RHEA:21248"/>
        <dbReference type="Rhea" id="RHEA-COMP:14527"/>
        <dbReference type="Rhea" id="RHEA-COMP:17342"/>
        <dbReference type="ChEBI" id="CHEBI:33019"/>
        <dbReference type="ChEBI" id="CHEBI:61557"/>
        <dbReference type="ChEBI" id="CHEBI:140395"/>
        <dbReference type="EC" id="2.7.7.6"/>
    </reaction>
</comment>
<dbReference type="InParanoid" id="A0A1Y2G195"/>
<dbReference type="EMBL" id="MCFF01000125">
    <property type="protein sequence ID" value="ORY88693.1"/>
    <property type="molecule type" value="Genomic_DNA"/>
</dbReference>
<gene>
    <name evidence="9" type="ORF">BCR41DRAFT_391027</name>
</gene>
<comment type="similarity">
    <text evidence="1">Belongs to the phage and mitochondrial RNA polymerase family.</text>
</comment>
<accession>A0A1Y2G195</accession>
<dbReference type="RefSeq" id="XP_021875005.1">
    <property type="nucleotide sequence ID" value="XM_022028320.1"/>
</dbReference>
<evidence type="ECO:0000256" key="5">
    <source>
        <dbReference type="ARBA" id="ARBA00022695"/>
    </source>
</evidence>
<keyword evidence="10" id="KW-1185">Reference proteome</keyword>
<dbReference type="GO" id="GO:0003677">
    <property type="term" value="F:DNA binding"/>
    <property type="evidence" value="ECO:0007669"/>
    <property type="project" value="InterPro"/>
</dbReference>
<dbReference type="Gene3D" id="1.10.287.280">
    <property type="match status" value="1"/>
</dbReference>
<dbReference type="Pfam" id="PF00940">
    <property type="entry name" value="RNA_pol"/>
    <property type="match status" value="1"/>
</dbReference>
<evidence type="ECO:0000256" key="2">
    <source>
        <dbReference type="ARBA" id="ARBA00012418"/>
    </source>
</evidence>
<keyword evidence="4" id="KW-0808">Transferase</keyword>
<proteinExistence type="inferred from homology"/>
<dbReference type="GO" id="GO:0003899">
    <property type="term" value="F:DNA-directed RNA polymerase activity"/>
    <property type="evidence" value="ECO:0007669"/>
    <property type="project" value="UniProtKB-EC"/>
</dbReference>
<evidence type="ECO:0000256" key="3">
    <source>
        <dbReference type="ARBA" id="ARBA00022478"/>
    </source>
</evidence>
<organism evidence="9 10">
    <name type="scientific">Lobosporangium transversale</name>
    <dbReference type="NCBI Taxonomy" id="64571"/>
    <lineage>
        <taxon>Eukaryota</taxon>
        <taxon>Fungi</taxon>
        <taxon>Fungi incertae sedis</taxon>
        <taxon>Mucoromycota</taxon>
        <taxon>Mortierellomycotina</taxon>
        <taxon>Mortierellomycetes</taxon>
        <taxon>Mortierellales</taxon>
        <taxon>Mortierellaceae</taxon>
        <taxon>Lobosporangium</taxon>
    </lineage>
</organism>
<dbReference type="GO" id="GO:0006390">
    <property type="term" value="P:mitochondrial transcription"/>
    <property type="evidence" value="ECO:0007669"/>
    <property type="project" value="TreeGrafter"/>
</dbReference>
<dbReference type="EC" id="2.7.7.6" evidence="2"/>
<dbReference type="InterPro" id="IPR043502">
    <property type="entry name" value="DNA/RNA_pol_sf"/>
</dbReference>
<evidence type="ECO:0000256" key="6">
    <source>
        <dbReference type="ARBA" id="ARBA00023163"/>
    </source>
</evidence>
<keyword evidence="6" id="KW-0804">Transcription</keyword>
<dbReference type="InterPro" id="IPR002092">
    <property type="entry name" value="DNA-dir_Rpol_phage-type"/>
</dbReference>
<dbReference type="InterPro" id="IPR046950">
    <property type="entry name" value="DNA-dir_Rpol_C_phage-type"/>
</dbReference>
<dbReference type="AlphaFoldDB" id="A0A1Y2G195"/>
<evidence type="ECO:0000256" key="4">
    <source>
        <dbReference type="ARBA" id="ARBA00022679"/>
    </source>
</evidence>
<protein>
    <recommendedName>
        <fullName evidence="2">DNA-directed RNA polymerase</fullName>
        <ecNumber evidence="2">2.7.7.6</ecNumber>
    </recommendedName>
</protein>
<evidence type="ECO:0000256" key="1">
    <source>
        <dbReference type="ARBA" id="ARBA00009493"/>
    </source>
</evidence>
<sequence>MYYNIVYCSDDPKPPVSLTVNVNDVLKYVGGASVILAAGKASTSVLKTLPPHQRLLGLGVLTGVSSGSYIVSEDLSLNSTLKDLPQMSNVSAESNIVFNDQNLKVGVNQDQIVLNNAANNSDIVISSISENTGFLPVFSDNPFMELQYCVYMFLWFSLVASICTMDFYTKLNGKIPINQFDPNNFGSNGFYRIKNILYSTSLDLHVKQNLLETCFKELWEYELKQYFQNAKSLDNKVLPFIVFKNEDFDKHVTTLFESIGILLYKEVIKNNYINYVNSLSDKENNYNYSNEDAIRLGAFVVMFIGDKTDLYFIDNIKSDSNVTKRIISPGKLFEDLMHKFVLFDSYEAPMIVKPVEWVIKSIVKSSEDSKNKTIKYGGYLQNDKNDFEELIRKSKQSIDIKEFYFPLKLDWRGRIYIKGGVLNIQGGELSRSLLTFSKSVKLDDLGLEALKIYCANSFGKDKMSKLHRLEWVDENINKIIDVNSMFWVNADDKLIGIV</sequence>
<reference evidence="9 10" key="1">
    <citation type="submission" date="2016-07" db="EMBL/GenBank/DDBJ databases">
        <title>Pervasive Adenine N6-methylation of Active Genes in Fungi.</title>
        <authorList>
            <consortium name="DOE Joint Genome Institute"/>
            <person name="Mondo S.J."/>
            <person name="Dannebaum R.O."/>
            <person name="Kuo R.C."/>
            <person name="Labutti K."/>
            <person name="Haridas S."/>
            <person name="Kuo A."/>
            <person name="Salamov A."/>
            <person name="Ahrendt S.R."/>
            <person name="Lipzen A."/>
            <person name="Sullivan W."/>
            <person name="Andreopoulos W.B."/>
            <person name="Clum A."/>
            <person name="Lindquist E."/>
            <person name="Daum C."/>
            <person name="Ramamoorthy G.K."/>
            <person name="Gryganskyi A."/>
            <person name="Culley D."/>
            <person name="Magnuson J.K."/>
            <person name="James T.Y."/>
            <person name="O'Malley M.A."/>
            <person name="Stajich J.E."/>
            <person name="Spatafora J.W."/>
            <person name="Visel A."/>
            <person name="Grigoriev I.V."/>
        </authorList>
    </citation>
    <scope>NUCLEOTIDE SEQUENCE [LARGE SCALE GENOMIC DNA]</scope>
    <source>
        <strain evidence="9 10">NRRL 3116</strain>
    </source>
</reference>
<dbReference type="Proteomes" id="UP000193648">
    <property type="component" value="Unassembled WGS sequence"/>
</dbReference>
<dbReference type="OrthoDB" id="276422at2759"/>
<dbReference type="STRING" id="64571.A0A1Y2G195"/>
<evidence type="ECO:0000313" key="9">
    <source>
        <dbReference type="EMBL" id="ORY88693.1"/>
    </source>
</evidence>
<evidence type="ECO:0000259" key="8">
    <source>
        <dbReference type="Pfam" id="PF00940"/>
    </source>
</evidence>
<evidence type="ECO:0000256" key="7">
    <source>
        <dbReference type="ARBA" id="ARBA00048552"/>
    </source>
</evidence>
<dbReference type="SUPFAM" id="SSF56672">
    <property type="entry name" value="DNA/RNA polymerases"/>
    <property type="match status" value="1"/>
</dbReference>
<dbReference type="GeneID" id="33570163"/>
<comment type="caution">
    <text evidence="9">The sequence shown here is derived from an EMBL/GenBank/DDBJ whole genome shotgun (WGS) entry which is preliminary data.</text>
</comment>
<dbReference type="GO" id="GO:0034245">
    <property type="term" value="C:mitochondrial DNA-directed RNA polymerase complex"/>
    <property type="evidence" value="ECO:0007669"/>
    <property type="project" value="TreeGrafter"/>
</dbReference>
<evidence type="ECO:0000313" key="10">
    <source>
        <dbReference type="Proteomes" id="UP000193648"/>
    </source>
</evidence>